<dbReference type="GO" id="GO:0004674">
    <property type="term" value="F:protein serine/threonine kinase activity"/>
    <property type="evidence" value="ECO:0007669"/>
    <property type="project" value="TreeGrafter"/>
</dbReference>
<accession>A0A099NS13</accession>
<dbReference type="GO" id="GO:0005634">
    <property type="term" value="C:nucleus"/>
    <property type="evidence" value="ECO:0007669"/>
    <property type="project" value="TreeGrafter"/>
</dbReference>
<sequence length="313" mass="35995">MVKPYIKKGTAAYEQIEKIMNDESQLGIGRKYGRNKRGYEKDLQYLLTEVELNNSFWRTGQGKKWILALEKELNAVSALRQDDVIAFHIQKKEISSNGTESLENSAAKKITKKHGPEREKYTVWTVRILSKYSETLGDLLQSITYVNINTAREWTIQLLEHLENLHKQGFIHRCITLDSISINSPNSTETPRANFSSIAYGYTLLDMLYNYPNVIPHCETLPFTTSGWIAPERKSPKNPAVFLKPQRKTDVWDLGVVVLQMIVGTDVVYEFEDPENFLRECSQLDDSFYEVNTHEIFETVIKCFPVGSSFHSI</sequence>
<proteinExistence type="predicted"/>
<dbReference type="HOGENOM" id="CLU_888679_0_0_1"/>
<dbReference type="EMBL" id="JQFK01000729">
    <property type="protein sequence ID" value="KGK35345.1"/>
    <property type="molecule type" value="Genomic_DNA"/>
</dbReference>
<dbReference type="GO" id="GO:0044773">
    <property type="term" value="P:mitotic DNA damage checkpoint signaling"/>
    <property type="evidence" value="ECO:0007669"/>
    <property type="project" value="TreeGrafter"/>
</dbReference>
<dbReference type="SUPFAM" id="SSF56112">
    <property type="entry name" value="Protein kinase-like (PK-like)"/>
    <property type="match status" value="1"/>
</dbReference>
<dbReference type="eggNOG" id="KOG1035">
    <property type="taxonomic scope" value="Eukaryota"/>
</dbReference>
<dbReference type="AlphaFoldDB" id="A0A099NS13"/>
<dbReference type="VEuPathDB" id="FungiDB:C5L36_0E05490"/>
<dbReference type="PANTHER" id="PTHR44167:SF24">
    <property type="entry name" value="SERINE_THREONINE-PROTEIN KINASE CHK2"/>
    <property type="match status" value="1"/>
</dbReference>
<dbReference type="InterPro" id="IPR011009">
    <property type="entry name" value="Kinase-like_dom_sf"/>
</dbReference>
<comment type="caution">
    <text evidence="2">The sequence shown here is derived from an EMBL/GenBank/DDBJ whole genome shotgun (WGS) entry which is preliminary data.</text>
</comment>
<evidence type="ECO:0000259" key="1">
    <source>
        <dbReference type="PROSITE" id="PS50011"/>
    </source>
</evidence>
<dbReference type="PANTHER" id="PTHR44167">
    <property type="entry name" value="OVARIAN-SPECIFIC SERINE/THREONINE-PROTEIN KINASE LOK-RELATED"/>
    <property type="match status" value="1"/>
</dbReference>
<organism evidence="2 3">
    <name type="scientific">Pichia kudriavzevii</name>
    <name type="common">Yeast</name>
    <name type="synonym">Issatchenkia orientalis</name>
    <dbReference type="NCBI Taxonomy" id="4909"/>
    <lineage>
        <taxon>Eukaryota</taxon>
        <taxon>Fungi</taxon>
        <taxon>Dikarya</taxon>
        <taxon>Ascomycota</taxon>
        <taxon>Saccharomycotina</taxon>
        <taxon>Pichiomycetes</taxon>
        <taxon>Pichiales</taxon>
        <taxon>Pichiaceae</taxon>
        <taxon>Pichia</taxon>
    </lineage>
</organism>
<dbReference type="PROSITE" id="PS50011">
    <property type="entry name" value="PROTEIN_KINASE_DOM"/>
    <property type="match status" value="1"/>
</dbReference>
<evidence type="ECO:0000313" key="3">
    <source>
        <dbReference type="Proteomes" id="UP000029867"/>
    </source>
</evidence>
<protein>
    <recommendedName>
        <fullName evidence="1">Protein kinase domain-containing protein</fullName>
    </recommendedName>
</protein>
<gene>
    <name evidence="2" type="ORF">JL09_g5505</name>
</gene>
<reference evidence="3" key="1">
    <citation type="journal article" date="2014" name="Microb. Cell Fact.">
        <title>Exploiting Issatchenkia orientalis SD108 for succinic acid production.</title>
        <authorList>
            <person name="Xiao H."/>
            <person name="Shao Z."/>
            <person name="Jiang Y."/>
            <person name="Dole S."/>
            <person name="Zhao H."/>
        </authorList>
    </citation>
    <scope>NUCLEOTIDE SEQUENCE [LARGE SCALE GENOMIC DNA]</scope>
    <source>
        <strain evidence="3">SD108</strain>
    </source>
</reference>
<dbReference type="GO" id="GO:0005524">
    <property type="term" value="F:ATP binding"/>
    <property type="evidence" value="ECO:0007669"/>
    <property type="project" value="InterPro"/>
</dbReference>
<name>A0A099NS13_PICKU</name>
<dbReference type="Gene3D" id="1.10.510.10">
    <property type="entry name" value="Transferase(Phosphotransferase) domain 1"/>
    <property type="match status" value="1"/>
</dbReference>
<dbReference type="InterPro" id="IPR000719">
    <property type="entry name" value="Prot_kinase_dom"/>
</dbReference>
<dbReference type="Proteomes" id="UP000029867">
    <property type="component" value="Unassembled WGS sequence"/>
</dbReference>
<evidence type="ECO:0000313" key="2">
    <source>
        <dbReference type="EMBL" id="KGK35345.1"/>
    </source>
</evidence>
<feature type="domain" description="Protein kinase" evidence="1">
    <location>
        <begin position="45"/>
        <end position="313"/>
    </location>
</feature>